<dbReference type="Gene3D" id="1.10.238.10">
    <property type="entry name" value="EF-hand"/>
    <property type="match status" value="1"/>
</dbReference>
<evidence type="ECO:0000259" key="5">
    <source>
        <dbReference type="PROSITE" id="PS50222"/>
    </source>
</evidence>
<dbReference type="AlphaFoldDB" id="G1KT48"/>
<dbReference type="InterPro" id="IPR018247">
    <property type="entry name" value="EF_Hand_1_Ca_BS"/>
</dbReference>
<dbReference type="InterPro" id="IPR002048">
    <property type="entry name" value="EF_hand_dom"/>
</dbReference>
<evidence type="ECO:0000313" key="6">
    <source>
        <dbReference type="Ensembl" id="ENSACAP00000016543.3"/>
    </source>
</evidence>
<reference evidence="6 7" key="1">
    <citation type="submission" date="2009-12" db="EMBL/GenBank/DDBJ databases">
        <title>The Genome Sequence of Anolis carolinensis (Green Anole Lizard).</title>
        <authorList>
            <consortium name="The Genome Sequencing Platform"/>
            <person name="Di Palma F."/>
            <person name="Alfoldi J."/>
            <person name="Heiman D."/>
            <person name="Young S."/>
            <person name="Grabherr M."/>
            <person name="Johnson J."/>
            <person name="Lander E.S."/>
            <person name="Lindblad-Toh K."/>
        </authorList>
    </citation>
    <scope>NUCLEOTIDE SEQUENCE [LARGE SCALE GENOMIC DNA]</scope>
    <source>
        <strain evidence="6 7">JBL SC #1</strain>
    </source>
</reference>
<dbReference type="Bgee" id="ENSACAG00000016814">
    <property type="expression patterns" value="Expressed in dewlap and 2 other cell types or tissues"/>
</dbReference>
<evidence type="ECO:0000256" key="3">
    <source>
        <dbReference type="ARBA" id="ARBA00022837"/>
    </source>
</evidence>
<organism evidence="6 7">
    <name type="scientific">Anolis carolinensis</name>
    <name type="common">Green anole</name>
    <name type="synonym">American chameleon</name>
    <dbReference type="NCBI Taxonomy" id="28377"/>
    <lineage>
        <taxon>Eukaryota</taxon>
        <taxon>Metazoa</taxon>
        <taxon>Chordata</taxon>
        <taxon>Craniata</taxon>
        <taxon>Vertebrata</taxon>
        <taxon>Euteleostomi</taxon>
        <taxon>Lepidosauria</taxon>
        <taxon>Squamata</taxon>
        <taxon>Bifurcata</taxon>
        <taxon>Unidentata</taxon>
        <taxon>Episquamata</taxon>
        <taxon>Toxicofera</taxon>
        <taxon>Iguania</taxon>
        <taxon>Dactyloidae</taxon>
        <taxon>Anolis</taxon>
    </lineage>
</organism>
<dbReference type="eggNOG" id="KOG0027">
    <property type="taxonomic scope" value="Eukaryota"/>
</dbReference>
<reference evidence="6" key="2">
    <citation type="submission" date="2025-08" db="UniProtKB">
        <authorList>
            <consortium name="Ensembl"/>
        </authorList>
    </citation>
    <scope>IDENTIFICATION</scope>
</reference>
<feature type="region of interest" description="Disordered" evidence="4">
    <location>
        <begin position="342"/>
        <end position="366"/>
    </location>
</feature>
<sequence>MELELIEGAHPHSPWVGFKPGSLQINNPTFKSRGFRSLAFRDAYDTFSKDIDGNIDLLALEDTAHKLGINLTAEEVFDELVYADTDGDGKVNFTDFLNTITDSNLRFSFLWDFFSYYRKKFMEATGKKAWRADSIDEDIQKRRYLKKRPMHKTRSSPLSAFAGAARICKLNYLFFFFWLSPLLATIKMSESPYAQVPIFPLIPNRDNLLKGRPKKDLQKLEAQRRMEPVASFEDHFFHKKKWLKQEVEVTANINFDRQFLLSASPPSQVQKATTAYRRAIALQERKKSLKLWRRLRGGEIGLESGNSAFYQIFSTYSWSWNVCQELLTPRELQEYDNKLYHRRSSRSSTSADKRSSLSRRQNGSQK</sequence>
<dbReference type="STRING" id="28377.ENSACAP00000016543"/>
<dbReference type="Proteomes" id="UP000001646">
    <property type="component" value="Chromosome 6"/>
</dbReference>
<evidence type="ECO:0000256" key="2">
    <source>
        <dbReference type="ARBA" id="ARBA00022737"/>
    </source>
</evidence>
<dbReference type="Ensembl" id="ENSACAT00000016869.4">
    <property type="protein sequence ID" value="ENSACAP00000016543.3"/>
    <property type="gene ID" value="ENSACAG00000016814.4"/>
</dbReference>
<name>G1KT48_ANOCA</name>
<dbReference type="GO" id="GO:0005509">
    <property type="term" value="F:calcium ion binding"/>
    <property type="evidence" value="ECO:0007669"/>
    <property type="project" value="InterPro"/>
</dbReference>
<dbReference type="GeneTree" id="ENSGT00940000161358"/>
<dbReference type="InParanoid" id="G1KT48"/>
<dbReference type="PANTHER" id="PTHR22656:SF1">
    <property type="entry name" value="EF-HAND CALCIUM-BINDING DOMAIN-CONTAINING PROTEIN 13"/>
    <property type="match status" value="1"/>
</dbReference>
<accession>G1KT48</accession>
<dbReference type="HOGENOM" id="CLU_055753_0_0_1"/>
<dbReference type="CDD" id="cd00051">
    <property type="entry name" value="EFh"/>
    <property type="match status" value="1"/>
</dbReference>
<dbReference type="Pfam" id="PF13833">
    <property type="entry name" value="EF-hand_8"/>
    <property type="match status" value="1"/>
</dbReference>
<evidence type="ECO:0000256" key="4">
    <source>
        <dbReference type="SAM" id="MobiDB-lite"/>
    </source>
</evidence>
<dbReference type="PROSITE" id="PS00018">
    <property type="entry name" value="EF_HAND_1"/>
    <property type="match status" value="1"/>
</dbReference>
<dbReference type="InterPro" id="IPR011992">
    <property type="entry name" value="EF-hand-dom_pair"/>
</dbReference>
<proteinExistence type="predicted"/>
<evidence type="ECO:0000313" key="7">
    <source>
        <dbReference type="Proteomes" id="UP000001646"/>
    </source>
</evidence>
<dbReference type="PANTHER" id="PTHR22656">
    <property type="entry name" value="EF-HAND CALCIUM-BINDING DOMAIN-CONTAINING PROTEIN 13"/>
    <property type="match status" value="1"/>
</dbReference>
<keyword evidence="2" id="KW-0677">Repeat</keyword>
<keyword evidence="1" id="KW-0479">Metal-binding</keyword>
<dbReference type="SUPFAM" id="SSF47473">
    <property type="entry name" value="EF-hand"/>
    <property type="match status" value="1"/>
</dbReference>
<protein>
    <submittedName>
        <fullName evidence="6">EF-hand calcium binding domain 3</fullName>
    </submittedName>
</protein>
<feature type="domain" description="EF-hand" evidence="5">
    <location>
        <begin position="71"/>
        <end position="106"/>
    </location>
</feature>
<evidence type="ECO:0000256" key="1">
    <source>
        <dbReference type="ARBA" id="ARBA00022723"/>
    </source>
</evidence>
<reference evidence="6" key="3">
    <citation type="submission" date="2025-09" db="UniProtKB">
        <authorList>
            <consortium name="Ensembl"/>
        </authorList>
    </citation>
    <scope>IDENTIFICATION</scope>
</reference>
<keyword evidence="7" id="KW-1185">Reference proteome</keyword>
<dbReference type="PROSITE" id="PS50222">
    <property type="entry name" value="EF_HAND_2"/>
    <property type="match status" value="1"/>
</dbReference>
<keyword evidence="3" id="KW-0106">Calcium</keyword>
<gene>
    <name evidence="6" type="primary">EFCAB3</name>
</gene>